<dbReference type="EMBL" id="JAIWYP010000007">
    <property type="protein sequence ID" value="KAH3791751.1"/>
    <property type="molecule type" value="Genomic_DNA"/>
</dbReference>
<keyword evidence="1" id="KW-1133">Transmembrane helix</keyword>
<evidence type="ECO:0000256" key="1">
    <source>
        <dbReference type="SAM" id="Phobius"/>
    </source>
</evidence>
<dbReference type="Proteomes" id="UP000828390">
    <property type="component" value="Unassembled WGS sequence"/>
</dbReference>
<evidence type="ECO:0000313" key="2">
    <source>
        <dbReference type="EMBL" id="KAH3791751.1"/>
    </source>
</evidence>
<keyword evidence="3" id="KW-1185">Reference proteome</keyword>
<comment type="caution">
    <text evidence="2">The sequence shown here is derived from an EMBL/GenBank/DDBJ whole genome shotgun (WGS) entry which is preliminary data.</text>
</comment>
<proteinExistence type="predicted"/>
<name>A0A9D4IXA9_DREPO</name>
<keyword evidence="1" id="KW-0812">Transmembrane</keyword>
<accession>A0A9D4IXA9</accession>
<reference evidence="2" key="1">
    <citation type="journal article" date="2019" name="bioRxiv">
        <title>The Genome of the Zebra Mussel, Dreissena polymorpha: A Resource for Invasive Species Research.</title>
        <authorList>
            <person name="McCartney M.A."/>
            <person name="Auch B."/>
            <person name="Kono T."/>
            <person name="Mallez S."/>
            <person name="Zhang Y."/>
            <person name="Obille A."/>
            <person name="Becker A."/>
            <person name="Abrahante J.E."/>
            <person name="Garbe J."/>
            <person name="Badalamenti J.P."/>
            <person name="Herman A."/>
            <person name="Mangelson H."/>
            <person name="Liachko I."/>
            <person name="Sullivan S."/>
            <person name="Sone E.D."/>
            <person name="Koren S."/>
            <person name="Silverstein K.A.T."/>
            <person name="Beckman K.B."/>
            <person name="Gohl D.M."/>
        </authorList>
    </citation>
    <scope>NUCLEOTIDE SEQUENCE</scope>
    <source>
        <strain evidence="2">Duluth1</strain>
        <tissue evidence="2">Whole animal</tissue>
    </source>
</reference>
<gene>
    <name evidence="2" type="ORF">DPMN_145241</name>
</gene>
<protein>
    <submittedName>
        <fullName evidence="2">Uncharacterized protein</fullName>
    </submittedName>
</protein>
<evidence type="ECO:0000313" key="3">
    <source>
        <dbReference type="Proteomes" id="UP000828390"/>
    </source>
</evidence>
<organism evidence="2 3">
    <name type="scientific">Dreissena polymorpha</name>
    <name type="common">Zebra mussel</name>
    <name type="synonym">Mytilus polymorpha</name>
    <dbReference type="NCBI Taxonomy" id="45954"/>
    <lineage>
        <taxon>Eukaryota</taxon>
        <taxon>Metazoa</taxon>
        <taxon>Spiralia</taxon>
        <taxon>Lophotrochozoa</taxon>
        <taxon>Mollusca</taxon>
        <taxon>Bivalvia</taxon>
        <taxon>Autobranchia</taxon>
        <taxon>Heteroconchia</taxon>
        <taxon>Euheterodonta</taxon>
        <taxon>Imparidentia</taxon>
        <taxon>Neoheterodontei</taxon>
        <taxon>Myida</taxon>
        <taxon>Dreissenoidea</taxon>
        <taxon>Dreissenidae</taxon>
        <taxon>Dreissena</taxon>
    </lineage>
</organism>
<sequence>MTEETYVFLFSLPLIQIDHVVIFVFPYVQELFNFVGAREDATRHFFLSIRFGPSIDSRETSTDCTLSTFGIAGPTTLFVVWIEEVYKNGMLYTSDYQYLIANI</sequence>
<keyword evidence="1" id="KW-0472">Membrane</keyword>
<dbReference type="AlphaFoldDB" id="A0A9D4IXA9"/>
<feature type="transmembrane region" description="Helical" evidence="1">
    <location>
        <begin position="6"/>
        <end position="28"/>
    </location>
</feature>
<reference evidence="2" key="2">
    <citation type="submission" date="2020-11" db="EMBL/GenBank/DDBJ databases">
        <authorList>
            <person name="McCartney M.A."/>
            <person name="Auch B."/>
            <person name="Kono T."/>
            <person name="Mallez S."/>
            <person name="Becker A."/>
            <person name="Gohl D.M."/>
            <person name="Silverstein K.A.T."/>
            <person name="Koren S."/>
            <person name="Bechman K.B."/>
            <person name="Herman A."/>
            <person name="Abrahante J.E."/>
            <person name="Garbe J."/>
        </authorList>
    </citation>
    <scope>NUCLEOTIDE SEQUENCE</scope>
    <source>
        <strain evidence="2">Duluth1</strain>
        <tissue evidence="2">Whole animal</tissue>
    </source>
</reference>